<reference evidence="2 3" key="2">
    <citation type="journal article" date="2005" name="Science">
        <title>The genome of the African trypanosome Trypanosoma brucei.</title>
        <authorList>
            <person name="Berriman M."/>
            <person name="Ghedin E."/>
            <person name="Hertz-Fowler C."/>
            <person name="Blandin G."/>
            <person name="Renauld H."/>
            <person name="Bartholomeu D.C."/>
            <person name="Lennard N.J."/>
            <person name="Caler E."/>
            <person name="Hamlin N.E."/>
            <person name="Haas B."/>
            <person name="Bohme U."/>
            <person name="Hannick L."/>
            <person name="Aslett M.A."/>
            <person name="Shallom J."/>
            <person name="Marcello L."/>
            <person name="Hou L."/>
            <person name="Wickstead B."/>
            <person name="Alsmark U.C."/>
            <person name="Arrowsmith C."/>
            <person name="Atkin R.J."/>
            <person name="Barron A.J."/>
            <person name="Bringaud F."/>
            <person name="Brooks K."/>
            <person name="Carrington M."/>
            <person name="Cherevach I."/>
            <person name="Chillingworth T.J."/>
            <person name="Churcher C."/>
            <person name="Clark L.N."/>
            <person name="Corton C.H."/>
            <person name="Cronin A."/>
            <person name="Davies R.M."/>
            <person name="Doggett J."/>
            <person name="Djikeng A."/>
            <person name="Feldblyum T."/>
            <person name="Field M.C."/>
            <person name="Fraser A."/>
            <person name="Goodhead I."/>
            <person name="Hance Z."/>
            <person name="Harper D."/>
            <person name="Harris B.R."/>
            <person name="Hauser H."/>
            <person name="Hostetler J."/>
            <person name="Ivens A."/>
            <person name="Jagels K."/>
            <person name="Johnson D."/>
            <person name="Johnson J."/>
            <person name="Jones K."/>
            <person name="Kerhornou A.X."/>
            <person name="Koo H."/>
            <person name="Larke N."/>
            <person name="Landfear S."/>
            <person name="Larkin C."/>
            <person name="Leech V."/>
            <person name="Line A."/>
            <person name="Lord A."/>
            <person name="Macleod A."/>
            <person name="Mooney P.J."/>
            <person name="Moule S."/>
            <person name="Martin D.M."/>
            <person name="Morgan G.W."/>
            <person name="Mungall K."/>
            <person name="Norbertczak H."/>
            <person name="Ormond D."/>
            <person name="Pai G."/>
            <person name="Peacock C.S."/>
            <person name="Peterson J."/>
            <person name="Quail M.A."/>
            <person name="Rabbinowitsch E."/>
            <person name="Rajandream M.A."/>
            <person name="Reitter C."/>
            <person name="Salzberg S.L."/>
            <person name="Sanders M."/>
            <person name="Schobel S."/>
            <person name="Sharp S."/>
            <person name="Simmonds M."/>
            <person name="Simpson A.J."/>
            <person name="Tallon L."/>
            <person name="Turner C.M."/>
            <person name="Tait A."/>
            <person name="Tivey A.R."/>
            <person name="Van Aken S."/>
            <person name="Walker D."/>
            <person name="Wanless D."/>
            <person name="Wang S."/>
            <person name="White B."/>
            <person name="White O."/>
            <person name="Whitehead S."/>
            <person name="Woodward J."/>
            <person name="Wortman J."/>
            <person name="Adams M.D."/>
            <person name="Embley T.M."/>
            <person name="Gull K."/>
            <person name="Ullu E."/>
            <person name="Barry J.D."/>
            <person name="Fairlamb A.H."/>
            <person name="Opperdoes F."/>
            <person name="Barrell B.G."/>
            <person name="Donelson J.E."/>
            <person name="Hall N."/>
            <person name="Fraser C.M."/>
            <person name="Melville S.E."/>
            <person name="El-Sayed N.M."/>
        </authorList>
    </citation>
    <scope>NUCLEOTIDE SEQUENCE [LARGE SCALE GENOMIC DNA]</scope>
    <source>
        <strain evidence="2 3">927/4 GUTat10.1</strain>
    </source>
</reference>
<dbReference type="STRING" id="185431.Q381X3"/>
<dbReference type="AlphaFoldDB" id="Q381X3"/>
<dbReference type="EMBL" id="CH464491">
    <property type="protein sequence ID" value="EAN80408.1"/>
    <property type="molecule type" value="Genomic_DNA"/>
</dbReference>
<feature type="signal peptide" evidence="1">
    <location>
        <begin position="1"/>
        <end position="21"/>
    </location>
</feature>
<dbReference type="GeneID" id="3665340"/>
<keyword evidence="3" id="KW-1185">Reference proteome</keyword>
<evidence type="ECO:0000256" key="1">
    <source>
        <dbReference type="SAM" id="SignalP"/>
    </source>
</evidence>
<name>Q381X3_TRYB2</name>
<keyword evidence="1" id="KW-0732">Signal</keyword>
<feature type="chain" id="PRO_5004221758" evidence="1">
    <location>
        <begin position="22"/>
        <end position="376"/>
    </location>
</feature>
<evidence type="ECO:0000313" key="3">
    <source>
        <dbReference type="Proteomes" id="UP000008524"/>
    </source>
</evidence>
<protein>
    <submittedName>
        <fullName evidence="2">Expression site-associated gene (ESAG) protein, putative</fullName>
    </submittedName>
</protein>
<dbReference type="PaxDb" id="5691-EAN80408"/>
<proteinExistence type="predicted"/>
<organism evidence="2 3">
    <name type="scientific">Trypanosoma brucei brucei (strain 927/4 GUTat10.1)</name>
    <dbReference type="NCBI Taxonomy" id="185431"/>
    <lineage>
        <taxon>Eukaryota</taxon>
        <taxon>Discoba</taxon>
        <taxon>Euglenozoa</taxon>
        <taxon>Kinetoplastea</taxon>
        <taxon>Metakinetoplastina</taxon>
        <taxon>Trypanosomatida</taxon>
        <taxon>Trypanosomatidae</taxon>
        <taxon>Trypanosoma</taxon>
    </lineage>
</organism>
<gene>
    <name evidence="2" type="ORF">Tb11.01.6250</name>
</gene>
<dbReference type="RefSeq" id="XP_829520.1">
    <property type="nucleotide sequence ID" value="XM_824427.1"/>
</dbReference>
<dbReference type="KEGG" id="tbr:Tb11.01.6250"/>
<evidence type="ECO:0000313" key="2">
    <source>
        <dbReference type="EMBL" id="EAN80408.1"/>
    </source>
</evidence>
<reference evidence="2 3" key="1">
    <citation type="journal article" date="2005" name="Science">
        <title>Comparative genomics of trypanosomatid parasitic protozoa.</title>
        <authorList>
            <person name="El-Sayed N.M."/>
            <person name="Myler P.J."/>
            <person name="Blandin G."/>
            <person name="Berriman M."/>
            <person name="Crabtree J."/>
            <person name="Aggarwal G."/>
            <person name="Caler E."/>
            <person name="Renauld H."/>
            <person name="Worthey E.A."/>
            <person name="Hertz-Fowler C."/>
            <person name="Ghedin E."/>
            <person name="Peacock C."/>
            <person name="Bartholomeu D.C."/>
            <person name="Haas B.J."/>
            <person name="Tran A.N."/>
            <person name="Wortman J.R."/>
            <person name="Alsmark U.C."/>
            <person name="Angiuoli S."/>
            <person name="Anupama A."/>
            <person name="Badger J."/>
            <person name="Bringaud F."/>
            <person name="Cadag E."/>
            <person name="Carlton J.M."/>
            <person name="Cerqueira G.C."/>
            <person name="Creasy T."/>
            <person name="Delcher A.L."/>
            <person name="Djikeng A."/>
            <person name="Embley T.M."/>
            <person name="Hauser C."/>
            <person name="Ivens A.C."/>
            <person name="Kummerfeld S.K."/>
            <person name="Pereira-Leal J.B."/>
            <person name="Nilsson D."/>
            <person name="Peterson J."/>
            <person name="Salzberg S.L."/>
            <person name="Shallom J."/>
            <person name="Silva J.C."/>
            <person name="Sundaram J."/>
            <person name="Westenberger S."/>
            <person name="White O."/>
            <person name="Melville S.E."/>
            <person name="Donelson J.E."/>
            <person name="Andersson B."/>
            <person name="Stuart K.D."/>
            <person name="Hall N."/>
        </authorList>
    </citation>
    <scope>NUCLEOTIDE SEQUENCE [LARGE SCALE GENOMIC DNA]</scope>
    <source>
        <strain evidence="2 3">927/4 GUTat10.1</strain>
    </source>
</reference>
<sequence length="376" mass="41837">MSLFIAAVYLTALTVVEVVMGKHAGKAMTEKDAETLCNLSYALRVVSADIQRKQKDATAKVDEVREWRHRHGVKGRTWKAIVQGLEKIRVVNESYMEGIKKTYGEMEKIMNGTDSALLIMDTSFLSIVRVSYHVVNASESIGQVLRDLVVMFEKTKDEKDSWCCLVKGKEALSGEGCGNGGDGNDQKYKVVGIPEKCKTSVTVNTTSEGIMTLLKEHERSQEIEFTTNERPNCWIMGTEKVANGGAGSFIVGATGGFVTYRNGDAVTLRSQNMIPELIKNYTLVRKGYESIKDKYNKLKPNFGPFDEHENQLKELLTQSPMVRRYFKESGKKRKGGEDDDDVIDDEGSSMRKQWAAAGVISRCSSSFVALSFCTVL</sequence>
<dbReference type="InParanoid" id="Q381X3"/>
<dbReference type="VEuPathDB" id="TriTrypDB:Tb11.01.6250"/>
<dbReference type="Proteomes" id="UP000008524">
    <property type="component" value="Chromosome 11"/>
</dbReference>
<accession>Q381X3</accession>